<dbReference type="Pfam" id="PF08487">
    <property type="entry name" value="VIT"/>
    <property type="match status" value="1"/>
</dbReference>
<dbReference type="KEGG" id="ttf:THTE_1271"/>
<dbReference type="Proteomes" id="UP000215086">
    <property type="component" value="Chromosome"/>
</dbReference>
<gene>
    <name evidence="4" type="ORF">THTE_1271</name>
</gene>
<dbReference type="InterPro" id="IPR002035">
    <property type="entry name" value="VWF_A"/>
</dbReference>
<evidence type="ECO:0000259" key="2">
    <source>
        <dbReference type="PROSITE" id="PS50234"/>
    </source>
</evidence>
<evidence type="ECO:0000313" key="4">
    <source>
        <dbReference type="EMBL" id="ASV73873.1"/>
    </source>
</evidence>
<dbReference type="EMBL" id="CP018477">
    <property type="protein sequence ID" value="ASV73873.1"/>
    <property type="molecule type" value="Genomic_DNA"/>
</dbReference>
<evidence type="ECO:0000259" key="3">
    <source>
        <dbReference type="PROSITE" id="PS51468"/>
    </source>
</evidence>
<dbReference type="InterPro" id="IPR036465">
    <property type="entry name" value="vWFA_dom_sf"/>
</dbReference>
<keyword evidence="1" id="KW-0732">Signal</keyword>
<dbReference type="RefSeq" id="WP_095414354.1">
    <property type="nucleotide sequence ID" value="NZ_CP018477.1"/>
</dbReference>
<dbReference type="AlphaFoldDB" id="A0A286RD45"/>
<name>A0A286RD45_9BACT</name>
<dbReference type="PROSITE" id="PS51468">
    <property type="entry name" value="VIT"/>
    <property type="match status" value="1"/>
</dbReference>
<dbReference type="InterPro" id="IPR013694">
    <property type="entry name" value="VIT"/>
</dbReference>
<feature type="chain" id="PRO_5012877369" evidence="1">
    <location>
        <begin position="33"/>
        <end position="786"/>
    </location>
</feature>
<dbReference type="Pfam" id="PF13768">
    <property type="entry name" value="VWA_3"/>
    <property type="match status" value="1"/>
</dbReference>
<proteinExistence type="predicted"/>
<protein>
    <submittedName>
        <fullName evidence="4">von Willebrand factor type A domain protein</fullName>
    </submittedName>
</protein>
<feature type="domain" description="VWFA" evidence="2">
    <location>
        <begin position="312"/>
        <end position="487"/>
    </location>
</feature>
<dbReference type="PROSITE" id="PS50234">
    <property type="entry name" value="VWFA"/>
    <property type="match status" value="1"/>
</dbReference>
<dbReference type="Gene3D" id="3.40.50.410">
    <property type="entry name" value="von Willebrand factor, type A domain"/>
    <property type="match status" value="1"/>
</dbReference>
<evidence type="ECO:0000256" key="1">
    <source>
        <dbReference type="SAM" id="SignalP"/>
    </source>
</evidence>
<dbReference type="SMART" id="SM00609">
    <property type="entry name" value="VIT"/>
    <property type="match status" value="1"/>
</dbReference>
<organism evidence="4 5">
    <name type="scientific">Thermogutta terrifontis</name>
    <dbReference type="NCBI Taxonomy" id="1331910"/>
    <lineage>
        <taxon>Bacteria</taxon>
        <taxon>Pseudomonadati</taxon>
        <taxon>Planctomycetota</taxon>
        <taxon>Planctomycetia</taxon>
        <taxon>Pirellulales</taxon>
        <taxon>Thermoguttaceae</taxon>
        <taxon>Thermogutta</taxon>
    </lineage>
</organism>
<feature type="signal peptide" evidence="1">
    <location>
        <begin position="1"/>
        <end position="32"/>
    </location>
</feature>
<dbReference type="SMART" id="SM00327">
    <property type="entry name" value="VWA"/>
    <property type="match status" value="1"/>
</dbReference>
<dbReference type="SUPFAM" id="SSF53300">
    <property type="entry name" value="vWA-like"/>
    <property type="match status" value="1"/>
</dbReference>
<sequence length="786" mass="88032">MAIYSQFPHFRHSLVVVMAAVLGLVATTAAQAQGILVVETEGFRLPRPPIIIWPPIPPHPPVPPPRPVPPPPAISYAVDSLEVNGRISNRVAQVEVSQTFVNTGSRTLEASFVFPLPYDGAIDRMTLLVDGKEIPARLLKADEARRHYEEIVRRNRDPALLEWVGTGMFKTSVFPIPPGQKRTVSLRYTQLCRQSDGMVDFLFPLSTAKYTSKPLDRLSIRLNLREDEPIKNVYSPTQEVEVKRLDENTVTVTYSARDIVPMSDFRLMYDVAPGPVAAKLISYKSLDEKDGFFLLLATPQIAEDHTKPLPKTVIFVLDRSGSMSGKKIEQLREAMRFVINNLREGDLFNIIAYDSDVETFRPELQRYNDKTRQQALAFVEGLVAGGSTNIDAALRTALAQLQDESRPNYVVFMTDGLPTTGVTSEMQIVENARKANTVRARIFCFGVGYDVNSRLLDKLARSSRGYTEYVRPDENLEDRISRFYRRIEAPVLTDVEVEFNFDDSESVAPVYRLSPQPPFDLFAGEQLAMVGRYRRSGAAQLVLRGKMGDQTKTFKFPVEFTARAGDESKAFVEKLWAVRRVGDILDEIDLHGKNQELIDELTQLALKHGILTPYTSFFADENVPLHELTEARRQASIRLDALQATEGIAGFAQRAFKGRIQSATSPEAATRELRSFGGYGAAGAPGQAGLAAAAPAPLRDADREIAQATAGQTVRYVGNRVFYRRQGQWIDSTLTPEQQKSPRRIKQLSDEYFELLRKYGRQIAPYVVFDEPVLLNIEGQAYLIEP</sequence>
<keyword evidence="5" id="KW-1185">Reference proteome</keyword>
<accession>A0A286RD45</accession>
<dbReference type="PANTHER" id="PTHR45737">
    <property type="entry name" value="VON WILLEBRAND FACTOR A DOMAIN-CONTAINING PROTEIN 5A"/>
    <property type="match status" value="1"/>
</dbReference>
<reference evidence="4 5" key="1">
    <citation type="journal article" name="Front. Microbiol.">
        <title>Sugar Metabolism of the First Thermophilic Planctomycete Thermogutta terrifontis: Comparative Genomic and Transcriptomic Approaches.</title>
        <authorList>
            <person name="Elcheninov A.G."/>
            <person name="Menzel P."/>
            <person name="Gudbergsdottir S.R."/>
            <person name="Slesarev A.I."/>
            <person name="Kadnikov V.V."/>
            <person name="Krogh A."/>
            <person name="Bonch-Osmolovskaya E.A."/>
            <person name="Peng X."/>
            <person name="Kublanov I.V."/>
        </authorList>
    </citation>
    <scope>NUCLEOTIDE SEQUENCE [LARGE SCALE GENOMIC DNA]</scope>
    <source>
        <strain evidence="4 5">R1</strain>
    </source>
</reference>
<dbReference type="OrthoDB" id="9784383at2"/>
<feature type="domain" description="VIT" evidence="3">
    <location>
        <begin position="62"/>
        <end position="190"/>
    </location>
</feature>
<dbReference type="PANTHER" id="PTHR45737:SF6">
    <property type="entry name" value="VON WILLEBRAND FACTOR A DOMAIN-CONTAINING PROTEIN 5A"/>
    <property type="match status" value="1"/>
</dbReference>
<evidence type="ECO:0000313" key="5">
    <source>
        <dbReference type="Proteomes" id="UP000215086"/>
    </source>
</evidence>